<dbReference type="Ensembl" id="ENSHCOT00000021422.1">
    <property type="protein sequence ID" value="ENSHCOP00000026342.1"/>
    <property type="gene ID" value="ENSHCOG00000017201.1"/>
</dbReference>
<reference evidence="1" key="2">
    <citation type="submission" date="2025-09" db="UniProtKB">
        <authorList>
            <consortium name="Ensembl"/>
        </authorList>
    </citation>
    <scope>IDENTIFICATION</scope>
</reference>
<name>A0A3Q2Z430_HIPCM</name>
<dbReference type="PANTHER" id="PTHR28348:SF1">
    <property type="entry name" value="UPF0193 PROTEIN EVG1"/>
    <property type="match status" value="1"/>
</dbReference>
<reference evidence="1" key="1">
    <citation type="submission" date="2025-08" db="UniProtKB">
        <authorList>
            <consortium name="Ensembl"/>
        </authorList>
    </citation>
    <scope>IDENTIFICATION</scope>
</reference>
<dbReference type="GeneTree" id="ENSGT00940000175885"/>
<keyword evidence="2" id="KW-1185">Reference proteome</keyword>
<evidence type="ECO:0000313" key="1">
    <source>
        <dbReference type="Ensembl" id="ENSHCOP00000026342.1"/>
    </source>
</evidence>
<sequence>MQLYLWCHCMYTICIHPILCTAMMQEFTLSNLQRKQISDCLKGDLEKEKKRLQNILATGQEEEYTASQNVAGNRKPEVTEETDRYQEVLDEIQERRQFLADMASLGQERQYIHIMNTEISQVNNSVLKSTSTSLVGGT</sequence>
<evidence type="ECO:0000313" key="2">
    <source>
        <dbReference type="Proteomes" id="UP000264820"/>
    </source>
</evidence>
<proteinExistence type="predicted"/>
<accession>A0A3Q2Z430</accession>
<protein>
    <submittedName>
        <fullName evidence="1">Uncharacterized protein</fullName>
    </submittedName>
</protein>
<dbReference type="PANTHER" id="PTHR28348">
    <property type="entry name" value="UPF0193 PROTEIN EVG1"/>
    <property type="match status" value="1"/>
</dbReference>
<dbReference type="Pfam" id="PF05250">
    <property type="entry name" value="UPF0193"/>
    <property type="match status" value="1"/>
</dbReference>
<dbReference type="InterPro" id="IPR007914">
    <property type="entry name" value="UPF0193"/>
</dbReference>
<dbReference type="STRING" id="109280.ENSHCOP00000026342"/>
<dbReference type="AlphaFoldDB" id="A0A3Q2Z430"/>
<organism evidence="1 2">
    <name type="scientific">Hippocampus comes</name>
    <name type="common">Tiger tail seahorse</name>
    <dbReference type="NCBI Taxonomy" id="109280"/>
    <lineage>
        <taxon>Eukaryota</taxon>
        <taxon>Metazoa</taxon>
        <taxon>Chordata</taxon>
        <taxon>Craniata</taxon>
        <taxon>Vertebrata</taxon>
        <taxon>Euteleostomi</taxon>
        <taxon>Actinopterygii</taxon>
        <taxon>Neopterygii</taxon>
        <taxon>Teleostei</taxon>
        <taxon>Neoteleostei</taxon>
        <taxon>Acanthomorphata</taxon>
        <taxon>Syngnathiaria</taxon>
        <taxon>Syngnathiformes</taxon>
        <taxon>Syngnathoidei</taxon>
        <taxon>Syngnathidae</taxon>
        <taxon>Hippocampus</taxon>
    </lineage>
</organism>
<dbReference type="Proteomes" id="UP000264820">
    <property type="component" value="Unplaced"/>
</dbReference>